<dbReference type="InterPro" id="IPR002347">
    <property type="entry name" value="SDR_fam"/>
</dbReference>
<gene>
    <name evidence="3" type="ORF">SAMN05216219_0931</name>
</gene>
<sequence>MPNGETPGNSPGPVLWITGGGSGMGRAVAFQASQRGYRTALSGRRSPALDDAVRAIEAAGGEAFAVPIDVSDDRQVKEGHDRIADRWGPVTRVVLSAGLNNPKRYWRDQTIAEFSQIVQTNLIASARVVDQVLPAMRESGDGVAVFVSSYSGWRFSPDAGVAYSASKTGLSALAESLNAQENVNGVRACHLCPGDVDTDFLDMRPKVPGQSDRQQMLTPTDVARAVLFVLDSPAHVCINELVITPTTRHP</sequence>
<dbReference type="EMBL" id="FOVM01000002">
    <property type="protein sequence ID" value="SFN51516.1"/>
    <property type="molecule type" value="Genomic_DNA"/>
</dbReference>
<dbReference type="OrthoDB" id="9808814at2"/>
<dbReference type="Gene3D" id="3.40.50.720">
    <property type="entry name" value="NAD(P)-binding Rossmann-like Domain"/>
    <property type="match status" value="1"/>
</dbReference>
<dbReference type="Pfam" id="PF00106">
    <property type="entry name" value="adh_short"/>
    <property type="match status" value="1"/>
</dbReference>
<dbReference type="CDD" id="cd05233">
    <property type="entry name" value="SDR_c"/>
    <property type="match status" value="1"/>
</dbReference>
<dbReference type="PANTHER" id="PTHR44196:SF1">
    <property type="entry name" value="DEHYDROGENASE_REDUCTASE SDR FAMILY MEMBER 7B"/>
    <property type="match status" value="1"/>
</dbReference>
<dbReference type="PANTHER" id="PTHR44196">
    <property type="entry name" value="DEHYDROGENASE/REDUCTASE SDR FAMILY MEMBER 7B"/>
    <property type="match status" value="1"/>
</dbReference>
<evidence type="ECO:0000313" key="3">
    <source>
        <dbReference type="EMBL" id="SFN51516.1"/>
    </source>
</evidence>
<dbReference type="PRINTS" id="PR00081">
    <property type="entry name" value="GDHRDH"/>
</dbReference>
<dbReference type="GO" id="GO:0016491">
    <property type="term" value="F:oxidoreductase activity"/>
    <property type="evidence" value="ECO:0007669"/>
    <property type="project" value="UniProtKB-KW"/>
</dbReference>
<dbReference type="InterPro" id="IPR036291">
    <property type="entry name" value="NAD(P)-bd_dom_sf"/>
</dbReference>
<organism evidence="3 4">
    <name type="scientific">Mycetocola miduiensis</name>
    <dbReference type="NCBI Taxonomy" id="995034"/>
    <lineage>
        <taxon>Bacteria</taxon>
        <taxon>Bacillati</taxon>
        <taxon>Actinomycetota</taxon>
        <taxon>Actinomycetes</taxon>
        <taxon>Micrococcales</taxon>
        <taxon>Microbacteriaceae</taxon>
        <taxon>Mycetocola</taxon>
    </lineage>
</organism>
<dbReference type="AlphaFoldDB" id="A0A1I4ZMM3"/>
<accession>A0A1I4ZMM3</accession>
<protein>
    <submittedName>
        <fullName evidence="3">NADP-dependent 3-hydroxy acid dehydrogenase YdfG</fullName>
    </submittedName>
</protein>
<evidence type="ECO:0000256" key="2">
    <source>
        <dbReference type="ARBA" id="ARBA00023002"/>
    </source>
</evidence>
<dbReference type="Proteomes" id="UP000198867">
    <property type="component" value="Unassembled WGS sequence"/>
</dbReference>
<dbReference type="STRING" id="995034.SAMN05216219_0931"/>
<proteinExistence type="inferred from homology"/>
<keyword evidence="4" id="KW-1185">Reference proteome</keyword>
<comment type="similarity">
    <text evidence="1">Belongs to the short-chain dehydrogenases/reductases (SDR) family.</text>
</comment>
<evidence type="ECO:0000313" key="4">
    <source>
        <dbReference type="Proteomes" id="UP000198867"/>
    </source>
</evidence>
<dbReference type="GO" id="GO:0016020">
    <property type="term" value="C:membrane"/>
    <property type="evidence" value="ECO:0007669"/>
    <property type="project" value="TreeGrafter"/>
</dbReference>
<dbReference type="SUPFAM" id="SSF51735">
    <property type="entry name" value="NAD(P)-binding Rossmann-fold domains"/>
    <property type="match status" value="1"/>
</dbReference>
<evidence type="ECO:0000256" key="1">
    <source>
        <dbReference type="ARBA" id="ARBA00006484"/>
    </source>
</evidence>
<name>A0A1I4ZMM3_9MICO</name>
<keyword evidence="2" id="KW-0560">Oxidoreductase</keyword>
<reference evidence="4" key="1">
    <citation type="submission" date="2016-10" db="EMBL/GenBank/DDBJ databases">
        <authorList>
            <person name="Varghese N."/>
            <person name="Submissions S."/>
        </authorList>
    </citation>
    <scope>NUCLEOTIDE SEQUENCE [LARGE SCALE GENOMIC DNA]</scope>
    <source>
        <strain evidence="4">CGMCC 1.11101</strain>
    </source>
</reference>